<evidence type="ECO:0000256" key="8">
    <source>
        <dbReference type="ARBA" id="ARBA00023228"/>
    </source>
</evidence>
<keyword evidence="11" id="KW-0812">Transmembrane</keyword>
<keyword evidence="11" id="KW-1133">Transmembrane helix</keyword>
<dbReference type="GO" id="GO:0004566">
    <property type="term" value="F:beta-glucuronidase activity"/>
    <property type="evidence" value="ECO:0000318"/>
    <property type="project" value="GO_Central"/>
</dbReference>
<evidence type="ECO:0000256" key="3">
    <source>
        <dbReference type="ARBA" id="ARBA00022525"/>
    </source>
</evidence>
<keyword evidence="7" id="KW-0325">Glycoprotein</keyword>
<sequence length="563" mass="61197">MATLNADRETNTRHCFYQMGSLFAVCVFCACFYWLSATSKSAASQRTGGPRNIVEGTVFINGTAPIGTTDHDFICATLDWWPPDKCDYGTCSWGKASFLNLDLTNPILLNAIKAFSPLKIRMGGTLQDKVTYERLGEPCPTFVKSSPEMFGFSQGCLPMSRWDELNNFFKQAGAVVLFGLNALSGRTTAADGSAVGAWNSSDAEFLMRYSVNKGYTIHGWELGNEVSGKGIGTRIAADQYASDINNLQMIVQTIYAGFEVKPLVLAPGGFFDANWFTQFINKTPRSLQVVTHHIYNLGPGVDDHLIDKILNPSYLDGGSQPFRSLQGILKTSGTPAVAWVGEAGGAYNSGHNRVTNAFVFSFWYLDQLGMASSYDTKTYCRQTLIGGNYGLLNTGTFVPNPDYYSALLWHRLMGRNVLSTTFSGTNNIRAYAHCAKASKGITLLLINLDGNTTVEVHVSTENVTGNGTLVTQQQNQTKFSGMSKGSNIDVSTREEYHLTALNGDLHSQTVLLNGNILSVNSSGSVPPLEPIETSQSDPITVAPFSIVFAHIANSTVPACEYVD</sequence>
<keyword evidence="13" id="KW-1185">Reference proteome</keyword>
<evidence type="ECO:0000256" key="1">
    <source>
        <dbReference type="ARBA" id="ARBA00004613"/>
    </source>
</evidence>
<comment type="function">
    <text evidence="10">Endoglycosidase which is a cell surface and extracellular matrix-degrading enzyme. Cleaves heparan sulfate proteoglycans (HSPGs) into heparan sulfate side chains and core proteoglycans.</text>
</comment>
<dbReference type="Gene3D" id="3.20.20.80">
    <property type="entry name" value="Glycosidases"/>
    <property type="match status" value="1"/>
</dbReference>
<dbReference type="GO" id="GO:0005765">
    <property type="term" value="C:lysosomal membrane"/>
    <property type="evidence" value="ECO:0007669"/>
    <property type="project" value="UniProtKB-SubCell"/>
</dbReference>
<dbReference type="AlphaFoldDB" id="A0A2K1WUQ5"/>
<evidence type="ECO:0000313" key="12">
    <source>
        <dbReference type="EMBL" id="PNS92261.1"/>
    </source>
</evidence>
<gene>
    <name evidence="12" type="ORF">POPTR_018G024200</name>
</gene>
<dbReference type="PANTHER" id="PTHR14363">
    <property type="entry name" value="HEPARANASE-RELATED"/>
    <property type="match status" value="1"/>
</dbReference>
<name>A0A2K1WUQ5_POPTR</name>
<evidence type="ECO:0000256" key="5">
    <source>
        <dbReference type="ARBA" id="ARBA00022801"/>
    </source>
</evidence>
<accession>A0A2K1WUQ5</accession>
<dbReference type="EMBL" id="CM009307">
    <property type="protein sequence ID" value="PNS92261.1"/>
    <property type="molecule type" value="Genomic_DNA"/>
</dbReference>
<dbReference type="PANTHER" id="PTHR14363:SF45">
    <property type="entry name" value="HEPARANASE-LIKE PROTEIN 3 ISOFORM X1"/>
    <property type="match status" value="1"/>
</dbReference>
<dbReference type="FunFam" id="3.20.20.80:FF:000023">
    <property type="entry name" value="heparanase-like protein 3"/>
    <property type="match status" value="1"/>
</dbReference>
<dbReference type="InterPro" id="IPR005199">
    <property type="entry name" value="Glyco_hydro_79"/>
</dbReference>
<evidence type="ECO:0000256" key="4">
    <source>
        <dbReference type="ARBA" id="ARBA00022729"/>
    </source>
</evidence>
<dbReference type="GO" id="GO:0005576">
    <property type="term" value="C:extracellular region"/>
    <property type="evidence" value="ECO:0007669"/>
    <property type="project" value="UniProtKB-SubCell"/>
</dbReference>
<evidence type="ECO:0000256" key="10">
    <source>
        <dbReference type="ARBA" id="ARBA00055929"/>
    </source>
</evidence>
<keyword evidence="8" id="KW-0458">Lysosome</keyword>
<evidence type="ECO:0000256" key="7">
    <source>
        <dbReference type="ARBA" id="ARBA00023180"/>
    </source>
</evidence>
<dbReference type="InParanoid" id="A0A2K1WUQ5"/>
<comment type="similarity">
    <text evidence="2">Belongs to the glycosyl hydrolase 79 family.</text>
</comment>
<dbReference type="Pfam" id="PF03662">
    <property type="entry name" value="Glyco_hydro_79n"/>
    <property type="match status" value="1"/>
</dbReference>
<feature type="transmembrane region" description="Helical" evidence="11">
    <location>
        <begin position="15"/>
        <end position="35"/>
    </location>
</feature>
<keyword evidence="4" id="KW-0732">Signal</keyword>
<keyword evidence="6 11" id="KW-0472">Membrane</keyword>
<comment type="subcellular location">
    <subcellularLocation>
        <location evidence="9">Lysosome membrane</location>
        <topology evidence="9">Peripheral membrane protein</topology>
    </subcellularLocation>
    <subcellularLocation>
        <location evidence="1">Secreted</location>
    </subcellularLocation>
</comment>
<keyword evidence="3" id="KW-0964">Secreted</keyword>
<evidence type="ECO:0000256" key="11">
    <source>
        <dbReference type="SAM" id="Phobius"/>
    </source>
</evidence>
<evidence type="ECO:0000256" key="2">
    <source>
        <dbReference type="ARBA" id="ARBA00009800"/>
    </source>
</evidence>
<reference evidence="12 13" key="1">
    <citation type="journal article" date="2006" name="Science">
        <title>The genome of black cottonwood, Populus trichocarpa (Torr. &amp; Gray).</title>
        <authorList>
            <person name="Tuskan G.A."/>
            <person name="Difazio S."/>
            <person name="Jansson S."/>
            <person name="Bohlmann J."/>
            <person name="Grigoriev I."/>
            <person name="Hellsten U."/>
            <person name="Putnam N."/>
            <person name="Ralph S."/>
            <person name="Rombauts S."/>
            <person name="Salamov A."/>
            <person name="Schein J."/>
            <person name="Sterck L."/>
            <person name="Aerts A."/>
            <person name="Bhalerao R.R."/>
            <person name="Bhalerao R.P."/>
            <person name="Blaudez D."/>
            <person name="Boerjan W."/>
            <person name="Brun A."/>
            <person name="Brunner A."/>
            <person name="Busov V."/>
            <person name="Campbell M."/>
            <person name="Carlson J."/>
            <person name="Chalot M."/>
            <person name="Chapman J."/>
            <person name="Chen G.L."/>
            <person name="Cooper D."/>
            <person name="Coutinho P.M."/>
            <person name="Couturier J."/>
            <person name="Covert S."/>
            <person name="Cronk Q."/>
            <person name="Cunningham R."/>
            <person name="Davis J."/>
            <person name="Degroeve S."/>
            <person name="Dejardin A."/>
            <person name="Depamphilis C."/>
            <person name="Detter J."/>
            <person name="Dirks B."/>
            <person name="Dubchak I."/>
            <person name="Duplessis S."/>
            <person name="Ehlting J."/>
            <person name="Ellis B."/>
            <person name="Gendler K."/>
            <person name="Goodstein D."/>
            <person name="Gribskov M."/>
            <person name="Grimwood J."/>
            <person name="Groover A."/>
            <person name="Gunter L."/>
            <person name="Hamberger B."/>
            <person name="Heinze B."/>
            <person name="Helariutta Y."/>
            <person name="Henrissat B."/>
            <person name="Holligan D."/>
            <person name="Holt R."/>
            <person name="Huang W."/>
            <person name="Islam-Faridi N."/>
            <person name="Jones S."/>
            <person name="Jones-Rhoades M."/>
            <person name="Jorgensen R."/>
            <person name="Joshi C."/>
            <person name="Kangasjarvi J."/>
            <person name="Karlsson J."/>
            <person name="Kelleher C."/>
            <person name="Kirkpatrick R."/>
            <person name="Kirst M."/>
            <person name="Kohler A."/>
            <person name="Kalluri U."/>
            <person name="Larimer F."/>
            <person name="Leebens-Mack J."/>
            <person name="Leple J.C."/>
            <person name="Locascio P."/>
            <person name="Lou Y."/>
            <person name="Lucas S."/>
            <person name="Martin F."/>
            <person name="Montanini B."/>
            <person name="Napoli C."/>
            <person name="Nelson D.R."/>
            <person name="Nelson C."/>
            <person name="Nieminen K."/>
            <person name="Nilsson O."/>
            <person name="Pereda V."/>
            <person name="Peter G."/>
            <person name="Philippe R."/>
            <person name="Pilate G."/>
            <person name="Poliakov A."/>
            <person name="Razumovskaya J."/>
            <person name="Richardson P."/>
            <person name="Rinaldi C."/>
            <person name="Ritland K."/>
            <person name="Rouze P."/>
            <person name="Ryaboy D."/>
            <person name="Schmutz J."/>
            <person name="Schrader J."/>
            <person name="Segerman B."/>
            <person name="Shin H."/>
            <person name="Siddiqui A."/>
            <person name="Sterky F."/>
            <person name="Terry A."/>
            <person name="Tsai C.J."/>
            <person name="Uberbacher E."/>
            <person name="Unneberg P."/>
            <person name="Vahala J."/>
            <person name="Wall K."/>
            <person name="Wessler S."/>
            <person name="Yang G."/>
            <person name="Yin T."/>
            <person name="Douglas C."/>
            <person name="Marra M."/>
            <person name="Sandberg G."/>
            <person name="Van de Peer Y."/>
            <person name="Rokhsar D."/>
        </authorList>
    </citation>
    <scope>NUCLEOTIDE SEQUENCE [LARGE SCALE GENOMIC DNA]</scope>
    <source>
        <strain evidence="13">cv. Nisqually</strain>
    </source>
</reference>
<dbReference type="InterPro" id="IPR017853">
    <property type="entry name" value="GH"/>
</dbReference>
<evidence type="ECO:0000313" key="13">
    <source>
        <dbReference type="Proteomes" id="UP000006729"/>
    </source>
</evidence>
<evidence type="ECO:0008006" key="14">
    <source>
        <dbReference type="Google" id="ProtNLM"/>
    </source>
</evidence>
<organism evidence="12 13">
    <name type="scientific">Populus trichocarpa</name>
    <name type="common">Western balsam poplar</name>
    <name type="synonym">Populus balsamifera subsp. trichocarpa</name>
    <dbReference type="NCBI Taxonomy" id="3694"/>
    <lineage>
        <taxon>Eukaryota</taxon>
        <taxon>Viridiplantae</taxon>
        <taxon>Streptophyta</taxon>
        <taxon>Embryophyta</taxon>
        <taxon>Tracheophyta</taxon>
        <taxon>Spermatophyta</taxon>
        <taxon>Magnoliopsida</taxon>
        <taxon>eudicotyledons</taxon>
        <taxon>Gunneridae</taxon>
        <taxon>Pentapetalae</taxon>
        <taxon>rosids</taxon>
        <taxon>fabids</taxon>
        <taxon>Malpighiales</taxon>
        <taxon>Salicaceae</taxon>
        <taxon>Saliceae</taxon>
        <taxon>Populus</taxon>
    </lineage>
</organism>
<dbReference type="Proteomes" id="UP000006729">
    <property type="component" value="Chromosome 18"/>
</dbReference>
<protein>
    <recommendedName>
        <fullName evidence="14">Heparanase-like protein 3</fullName>
    </recommendedName>
</protein>
<proteinExistence type="inferred from homology"/>
<evidence type="ECO:0000256" key="9">
    <source>
        <dbReference type="ARBA" id="ARBA00023765"/>
    </source>
</evidence>
<evidence type="ECO:0000256" key="6">
    <source>
        <dbReference type="ARBA" id="ARBA00023136"/>
    </source>
</evidence>
<dbReference type="SUPFAM" id="SSF51445">
    <property type="entry name" value="(Trans)glycosidases"/>
    <property type="match status" value="1"/>
</dbReference>
<keyword evidence="5" id="KW-0378">Hydrolase</keyword>